<accession>A0ABT6M306</accession>
<comment type="caution">
    <text evidence="3">The sequence shown here is derived from an EMBL/GenBank/DDBJ whole genome shotgun (WGS) entry which is preliminary data.</text>
</comment>
<sequence>MHAVRPNPPAPSQIIPPLGKRQAFMSTATDVPMADVRDMYVAHTVFRREFGLAPGLIRGVSNGDTTRSKIVAAHLDIVLGMLLTHHEGEDLLVWPRLLERVSEEIAPVVHLMEEHHGRMHTLCDELTAQLKSWRSNASSAEGETVAATCERLNEVLFEHMGLEEKKILPLAAKYITAKEWHEFSEHALAETPKKNLPLGLGLALYEGDPEVMKGVLKGAPLPVRLIMPVISRRLFRSHAKKVHGTPTPPRASTTAADLRVRDRT</sequence>
<evidence type="ECO:0000259" key="2">
    <source>
        <dbReference type="Pfam" id="PF01814"/>
    </source>
</evidence>
<dbReference type="CDD" id="cd12108">
    <property type="entry name" value="Hr-like"/>
    <property type="match status" value="1"/>
</dbReference>
<organism evidence="3 4">
    <name type="scientific">Streptomyces pseudovenezuelae</name>
    <dbReference type="NCBI Taxonomy" id="67350"/>
    <lineage>
        <taxon>Bacteria</taxon>
        <taxon>Bacillati</taxon>
        <taxon>Actinomycetota</taxon>
        <taxon>Actinomycetes</taxon>
        <taxon>Kitasatosporales</taxon>
        <taxon>Streptomycetaceae</taxon>
        <taxon>Streptomyces</taxon>
        <taxon>Streptomyces aurantiacus group</taxon>
    </lineage>
</organism>
<dbReference type="RefSeq" id="WP_280883507.1">
    <property type="nucleotide sequence ID" value="NZ_JARXVH010000052.1"/>
</dbReference>
<proteinExistence type="predicted"/>
<evidence type="ECO:0000313" key="4">
    <source>
        <dbReference type="Proteomes" id="UP001160499"/>
    </source>
</evidence>
<reference evidence="3 4" key="1">
    <citation type="submission" date="2023-04" db="EMBL/GenBank/DDBJ databases">
        <title>Forest soil microbial communities from Buena Vista Peninsula, Colon Province, Panama.</title>
        <authorList>
            <person name="Bouskill N."/>
        </authorList>
    </citation>
    <scope>NUCLEOTIDE SEQUENCE [LARGE SCALE GENOMIC DNA]</scope>
    <source>
        <strain evidence="3 4">GGS1</strain>
    </source>
</reference>
<dbReference type="Proteomes" id="UP001160499">
    <property type="component" value="Unassembled WGS sequence"/>
</dbReference>
<evidence type="ECO:0000256" key="1">
    <source>
        <dbReference type="SAM" id="MobiDB-lite"/>
    </source>
</evidence>
<dbReference type="EMBL" id="JARXVH010000052">
    <property type="protein sequence ID" value="MDH6222935.1"/>
    <property type="molecule type" value="Genomic_DNA"/>
</dbReference>
<gene>
    <name evidence="3" type="ORF">M2283_010287</name>
</gene>
<protein>
    <submittedName>
        <fullName evidence="3">Hemerythrin-like domain-containing protein</fullName>
    </submittedName>
</protein>
<name>A0ABT6M306_9ACTN</name>
<evidence type="ECO:0000313" key="3">
    <source>
        <dbReference type="EMBL" id="MDH6222935.1"/>
    </source>
</evidence>
<feature type="domain" description="Hemerythrin-like" evidence="2">
    <location>
        <begin position="37"/>
        <end position="171"/>
    </location>
</feature>
<dbReference type="Gene3D" id="1.20.120.520">
    <property type="entry name" value="nmb1532 protein domain like"/>
    <property type="match status" value="1"/>
</dbReference>
<keyword evidence="4" id="KW-1185">Reference proteome</keyword>
<dbReference type="InterPro" id="IPR012312">
    <property type="entry name" value="Hemerythrin-like"/>
</dbReference>
<dbReference type="Pfam" id="PF01814">
    <property type="entry name" value="Hemerythrin"/>
    <property type="match status" value="1"/>
</dbReference>
<feature type="region of interest" description="Disordered" evidence="1">
    <location>
        <begin position="239"/>
        <end position="264"/>
    </location>
</feature>